<feature type="domain" description="Alpha/beta hydrolase fold-3" evidence="3">
    <location>
        <begin position="97"/>
        <end position="304"/>
    </location>
</feature>
<gene>
    <name evidence="4" type="ORF">G3M58_63870</name>
</gene>
<dbReference type="InterPro" id="IPR013094">
    <property type="entry name" value="AB_hydrolase_3"/>
</dbReference>
<reference evidence="4" key="1">
    <citation type="submission" date="2020-01" db="EMBL/GenBank/DDBJ databases">
        <title>Insect and environment-associated Actinomycetes.</title>
        <authorList>
            <person name="Currrie C."/>
            <person name="Chevrette M."/>
            <person name="Carlson C."/>
            <person name="Stubbendieck R."/>
            <person name="Wendt-Pienkowski E."/>
        </authorList>
    </citation>
    <scope>NUCLEOTIDE SEQUENCE</scope>
    <source>
        <strain evidence="4">SID7499</strain>
    </source>
</reference>
<evidence type="ECO:0000256" key="2">
    <source>
        <dbReference type="SAM" id="MobiDB-lite"/>
    </source>
</evidence>
<keyword evidence="1 4" id="KW-0378">Hydrolase</keyword>
<comment type="caution">
    <text evidence="4">The sequence shown here is derived from an EMBL/GenBank/DDBJ whole genome shotgun (WGS) entry which is preliminary data.</text>
</comment>
<evidence type="ECO:0000313" key="4">
    <source>
        <dbReference type="EMBL" id="NEE17295.1"/>
    </source>
</evidence>
<dbReference type="PANTHER" id="PTHR48081:SF8">
    <property type="entry name" value="ALPHA_BETA HYDROLASE FOLD-3 DOMAIN-CONTAINING PROTEIN-RELATED"/>
    <property type="match status" value="1"/>
</dbReference>
<accession>A0A6G3XHJ7</accession>
<name>A0A6G3XHJ7_9ACTN</name>
<proteinExistence type="predicted"/>
<feature type="region of interest" description="Disordered" evidence="2">
    <location>
        <begin position="1"/>
        <end position="21"/>
    </location>
</feature>
<sequence>MSAPSTRRGMAVAGPPPFDPELAAALPSLTASVPPSITSRMIPELRERGARGPSDQELSRRGTFTFEERSAPRPDGGPPVPLLLCRPARTTALTGAVYYIHGGGMFFGHNRSGLPDILQWAGELGLAVVSVEYRLAPETPHPGPVEDCYTGMLWTAAHADELGFDPGRIVLAGRSAGGGLAAAVALLTRERHGPRPAGQMLLSPMLDDRNDSVSGWQMAGRGVWDRLSNETGWTALLGPARGGPDVPSSAAPARAPVLAGLPPAYIDVGSTETFRDEGVSYADRLWRAGGQAELHVWPGAFHNFDVLVPGARLSRDARKARLSWLRRLFEA</sequence>
<dbReference type="SUPFAM" id="SSF53474">
    <property type="entry name" value="alpha/beta-Hydrolases"/>
    <property type="match status" value="1"/>
</dbReference>
<dbReference type="Pfam" id="PF07859">
    <property type="entry name" value="Abhydrolase_3"/>
    <property type="match status" value="1"/>
</dbReference>
<dbReference type="AlphaFoldDB" id="A0A6G3XHJ7"/>
<protein>
    <submittedName>
        <fullName evidence="4">Alpha/beta hydrolase</fullName>
    </submittedName>
</protein>
<organism evidence="4">
    <name type="scientific">Streptomyces sp. SID7499</name>
    <dbReference type="NCBI Taxonomy" id="2706086"/>
    <lineage>
        <taxon>Bacteria</taxon>
        <taxon>Bacillati</taxon>
        <taxon>Actinomycetota</taxon>
        <taxon>Actinomycetes</taxon>
        <taxon>Kitasatosporales</taxon>
        <taxon>Streptomycetaceae</taxon>
        <taxon>Streptomyces</taxon>
    </lineage>
</organism>
<dbReference type="InterPro" id="IPR029058">
    <property type="entry name" value="AB_hydrolase_fold"/>
</dbReference>
<dbReference type="InterPro" id="IPR050300">
    <property type="entry name" value="GDXG_lipolytic_enzyme"/>
</dbReference>
<feature type="region of interest" description="Disordered" evidence="2">
    <location>
        <begin position="35"/>
        <end position="81"/>
    </location>
</feature>
<dbReference type="Gene3D" id="3.40.50.1820">
    <property type="entry name" value="alpha/beta hydrolase"/>
    <property type="match status" value="1"/>
</dbReference>
<dbReference type="GO" id="GO:0016787">
    <property type="term" value="F:hydrolase activity"/>
    <property type="evidence" value="ECO:0007669"/>
    <property type="project" value="UniProtKB-KW"/>
</dbReference>
<evidence type="ECO:0000259" key="3">
    <source>
        <dbReference type="Pfam" id="PF07859"/>
    </source>
</evidence>
<dbReference type="EMBL" id="JAAGMN010006707">
    <property type="protein sequence ID" value="NEE17295.1"/>
    <property type="molecule type" value="Genomic_DNA"/>
</dbReference>
<evidence type="ECO:0000256" key="1">
    <source>
        <dbReference type="ARBA" id="ARBA00022801"/>
    </source>
</evidence>
<dbReference type="PANTHER" id="PTHR48081">
    <property type="entry name" value="AB HYDROLASE SUPERFAMILY PROTEIN C4A8.06C"/>
    <property type="match status" value="1"/>
</dbReference>